<dbReference type="AlphaFoldDB" id="R1AXH7"/>
<comment type="caution">
    <text evidence="1">The sequence shown here is derived from an EMBL/GenBank/DDBJ whole genome shotgun (WGS) entry which is preliminary data.</text>
</comment>
<evidence type="ECO:0000313" key="2">
    <source>
        <dbReference type="Proteomes" id="UP000013378"/>
    </source>
</evidence>
<organism evidence="1 2">
    <name type="scientific">Caldisalinibacter kiritimatiensis</name>
    <dbReference type="NCBI Taxonomy" id="1304284"/>
    <lineage>
        <taxon>Bacteria</taxon>
        <taxon>Bacillati</taxon>
        <taxon>Bacillota</taxon>
        <taxon>Tissierellia</taxon>
        <taxon>Tissierellales</taxon>
        <taxon>Thermohalobacteraceae</taxon>
        <taxon>Caldisalinibacter</taxon>
    </lineage>
</organism>
<keyword evidence="2" id="KW-1185">Reference proteome</keyword>
<dbReference type="RefSeq" id="WP_006305115.1">
    <property type="nucleotide sequence ID" value="NZ_ARZA01000001.1"/>
</dbReference>
<proteinExistence type="predicted"/>
<name>R1AXH7_9FIRM</name>
<evidence type="ECO:0000313" key="1">
    <source>
        <dbReference type="EMBL" id="EOD01898.1"/>
    </source>
</evidence>
<sequence length="132" mass="15213">MYEIASGAEIEIDNHESDLYGLRLGYHVELELESNYIVKIDAEIRERNDRFEGMVEYVHEDAEIIVLSVNNSNTNEKETITVVVTDDTVYYDEDGTRGSFRHIDKEDKVLVIGSYKDDIFTAKSIILMENNN</sequence>
<dbReference type="EMBL" id="ARZA01000001">
    <property type="protein sequence ID" value="EOD01898.1"/>
    <property type="molecule type" value="Genomic_DNA"/>
</dbReference>
<accession>R1AXH7</accession>
<gene>
    <name evidence="1" type="ORF">L21TH_0004</name>
</gene>
<protein>
    <submittedName>
        <fullName evidence="1">S-layer protein</fullName>
    </submittedName>
</protein>
<dbReference type="STRING" id="1304284.L21TH_0004"/>
<dbReference type="Proteomes" id="UP000013378">
    <property type="component" value="Unassembled WGS sequence"/>
</dbReference>
<reference evidence="1 2" key="1">
    <citation type="journal article" date="2015" name="Geomicrobiol. J.">
        <title>Caldisalinibacter kiritimatiensis gen. nov., sp. nov., a moderately thermohalophilic thiosulfate-reducing bacterium from a hypersaline microbial mat.</title>
        <authorList>
            <person name="Ben Hania W."/>
            <person name="Joseph M."/>
            <person name="Fiebig A."/>
            <person name="Bunk B."/>
            <person name="Klenk H.-P."/>
            <person name="Fardeau M.-L."/>
            <person name="Spring S."/>
        </authorList>
    </citation>
    <scope>NUCLEOTIDE SEQUENCE [LARGE SCALE GENOMIC DNA]</scope>
    <source>
        <strain evidence="1 2">L21-TH-D2</strain>
    </source>
</reference>